<name>A0A2K8UJB3_9GAMM</name>
<dbReference type="KEGG" id="tsy:THSYN_32115"/>
<evidence type="ECO:0000313" key="2">
    <source>
        <dbReference type="Proteomes" id="UP000232638"/>
    </source>
</evidence>
<evidence type="ECO:0000313" key="1">
    <source>
        <dbReference type="EMBL" id="AUB85559.1"/>
    </source>
</evidence>
<gene>
    <name evidence="1" type="ORF">THSYN_32115</name>
</gene>
<organism evidence="1 2">
    <name type="scientific">Candidatus Thiodictyon syntrophicum</name>
    <dbReference type="NCBI Taxonomy" id="1166950"/>
    <lineage>
        <taxon>Bacteria</taxon>
        <taxon>Pseudomonadati</taxon>
        <taxon>Pseudomonadota</taxon>
        <taxon>Gammaproteobacteria</taxon>
        <taxon>Chromatiales</taxon>
        <taxon>Chromatiaceae</taxon>
        <taxon>Thiodictyon</taxon>
    </lineage>
</organism>
<dbReference type="EMBL" id="CP020372">
    <property type="protein sequence ID" value="AUB85559.1"/>
    <property type="molecule type" value="Genomic_DNA"/>
</dbReference>
<protein>
    <submittedName>
        <fullName evidence="1">Uncharacterized protein</fullName>
    </submittedName>
</protein>
<dbReference type="OrthoDB" id="5772393at2"/>
<dbReference type="AlphaFoldDB" id="A0A2K8UJB3"/>
<reference evidence="1 2" key="1">
    <citation type="submission" date="2017-03" db="EMBL/GenBank/DDBJ databases">
        <title>Complete genome sequence of Candidatus 'Thiodictyon syntrophicum' sp. nov. strain Cad16T, a photolithoautotroph purple sulfur bacterium isolated from an alpine meromictic lake.</title>
        <authorList>
            <person name="Luedin S.M."/>
            <person name="Pothier J.F."/>
            <person name="Danza F."/>
            <person name="Storelli N."/>
            <person name="Wittwer M."/>
            <person name="Tonolla M."/>
        </authorList>
    </citation>
    <scope>NUCLEOTIDE SEQUENCE [LARGE SCALE GENOMIC DNA]</scope>
    <source>
        <strain evidence="1 2">Cad16T</strain>
        <plasmid evidence="2">Plasmid pts485</plasmid>
    </source>
</reference>
<dbReference type="RefSeq" id="WP_100923179.1">
    <property type="nucleotide sequence ID" value="NZ_CP020372.1"/>
</dbReference>
<geneLocation type="plasmid" evidence="2">
    <name>pts485</name>
</geneLocation>
<keyword evidence="1" id="KW-0614">Plasmid</keyword>
<accession>A0A2K8UJB3</accession>
<sequence length="77" mass="8616">MNAIEFQTTAHDGILDIPREHQQKLDGRVLRVVLVDAQAEDADEAETIFARLRRIRIHGPADLSTNHDTSIIGEQDA</sequence>
<keyword evidence="2" id="KW-1185">Reference proteome</keyword>
<proteinExistence type="predicted"/>
<dbReference type="Proteomes" id="UP000232638">
    <property type="component" value="Plasmid pTs485"/>
</dbReference>